<reference evidence="1 2" key="1">
    <citation type="submission" date="2024-01" db="EMBL/GenBank/DDBJ databases">
        <title>The genomes of 5 underutilized Papilionoideae crops provide insights into root nodulation and disease resistanc.</title>
        <authorList>
            <person name="Jiang F."/>
        </authorList>
    </citation>
    <scope>NUCLEOTIDE SEQUENCE [LARGE SCALE GENOMIC DNA]</scope>
    <source>
        <strain evidence="1">DUOXIRENSHENG_FW03</strain>
        <tissue evidence="1">Leaves</tissue>
    </source>
</reference>
<accession>A0AAN9X725</accession>
<comment type="caution">
    <text evidence="1">The sequence shown here is derived from an EMBL/GenBank/DDBJ whole genome shotgun (WGS) entry which is preliminary data.</text>
</comment>
<keyword evidence="2" id="KW-1185">Reference proteome</keyword>
<dbReference type="GO" id="GO:0016020">
    <property type="term" value="C:membrane"/>
    <property type="evidence" value="ECO:0007669"/>
    <property type="project" value="InterPro"/>
</dbReference>
<dbReference type="AlphaFoldDB" id="A0AAN9X725"/>
<evidence type="ECO:0000313" key="2">
    <source>
        <dbReference type="Proteomes" id="UP001386955"/>
    </source>
</evidence>
<sequence length="117" mass="13194">MILCRSPFNIPFEKKFVAYSSILIFQKSALPQFWSFHNSHDFVKAPPQPPSQLVCILTEGPSPISPRFPSLATVMAALELNKSNKDPINTSFTFNSFKNNYFLVYSLMMGIDVSLLS</sequence>
<proteinExistence type="predicted"/>
<dbReference type="InterPro" id="IPR008509">
    <property type="entry name" value="MOT2/MFSD5"/>
</dbReference>
<dbReference type="GO" id="GO:0015098">
    <property type="term" value="F:molybdate ion transmembrane transporter activity"/>
    <property type="evidence" value="ECO:0007669"/>
    <property type="project" value="InterPro"/>
</dbReference>
<organism evidence="1 2">
    <name type="scientific">Psophocarpus tetragonolobus</name>
    <name type="common">Winged bean</name>
    <name type="synonym">Dolichos tetragonolobus</name>
    <dbReference type="NCBI Taxonomy" id="3891"/>
    <lineage>
        <taxon>Eukaryota</taxon>
        <taxon>Viridiplantae</taxon>
        <taxon>Streptophyta</taxon>
        <taxon>Embryophyta</taxon>
        <taxon>Tracheophyta</taxon>
        <taxon>Spermatophyta</taxon>
        <taxon>Magnoliopsida</taxon>
        <taxon>eudicotyledons</taxon>
        <taxon>Gunneridae</taxon>
        <taxon>Pentapetalae</taxon>
        <taxon>rosids</taxon>
        <taxon>fabids</taxon>
        <taxon>Fabales</taxon>
        <taxon>Fabaceae</taxon>
        <taxon>Papilionoideae</taxon>
        <taxon>50 kb inversion clade</taxon>
        <taxon>NPAAA clade</taxon>
        <taxon>indigoferoid/millettioid clade</taxon>
        <taxon>Phaseoleae</taxon>
        <taxon>Psophocarpus</taxon>
    </lineage>
</organism>
<dbReference type="Pfam" id="PF05631">
    <property type="entry name" value="MFS_5"/>
    <property type="match status" value="1"/>
</dbReference>
<name>A0AAN9X725_PSOTE</name>
<dbReference type="Proteomes" id="UP001386955">
    <property type="component" value="Unassembled WGS sequence"/>
</dbReference>
<dbReference type="EMBL" id="JAYMYS010000008">
    <property type="protein sequence ID" value="KAK7384946.1"/>
    <property type="molecule type" value="Genomic_DNA"/>
</dbReference>
<protein>
    <submittedName>
        <fullName evidence="1">Uncharacterized protein</fullName>
    </submittedName>
</protein>
<gene>
    <name evidence="1" type="ORF">VNO78_30649</name>
</gene>
<evidence type="ECO:0000313" key="1">
    <source>
        <dbReference type="EMBL" id="KAK7384946.1"/>
    </source>
</evidence>